<evidence type="ECO:0000256" key="4">
    <source>
        <dbReference type="ARBA" id="ARBA00023136"/>
    </source>
</evidence>
<evidence type="ECO:0000313" key="7">
    <source>
        <dbReference type="Proteomes" id="UP000276133"/>
    </source>
</evidence>
<dbReference type="EMBL" id="REGN01002046">
    <property type="protein sequence ID" value="RNA30767.1"/>
    <property type="molecule type" value="Genomic_DNA"/>
</dbReference>
<keyword evidence="2 5" id="KW-0812">Transmembrane</keyword>
<evidence type="ECO:0000256" key="1">
    <source>
        <dbReference type="ARBA" id="ARBA00004141"/>
    </source>
</evidence>
<dbReference type="SUPFAM" id="SSF103473">
    <property type="entry name" value="MFS general substrate transporter"/>
    <property type="match status" value="1"/>
</dbReference>
<evidence type="ECO:0000256" key="2">
    <source>
        <dbReference type="ARBA" id="ARBA00022692"/>
    </source>
</evidence>
<feature type="transmembrane region" description="Helical" evidence="5">
    <location>
        <begin position="275"/>
        <end position="294"/>
    </location>
</feature>
<dbReference type="GO" id="GO:0016020">
    <property type="term" value="C:membrane"/>
    <property type="evidence" value="ECO:0007669"/>
    <property type="project" value="UniProtKB-SubCell"/>
</dbReference>
<keyword evidence="3 5" id="KW-1133">Transmembrane helix</keyword>
<evidence type="ECO:0000256" key="5">
    <source>
        <dbReference type="SAM" id="Phobius"/>
    </source>
</evidence>
<comment type="subcellular location">
    <subcellularLocation>
        <location evidence="1">Membrane</location>
        <topology evidence="1">Multi-pass membrane protein</topology>
    </subcellularLocation>
</comment>
<organism evidence="6 7">
    <name type="scientific">Brachionus plicatilis</name>
    <name type="common">Marine rotifer</name>
    <name type="synonym">Brachionus muelleri</name>
    <dbReference type="NCBI Taxonomy" id="10195"/>
    <lineage>
        <taxon>Eukaryota</taxon>
        <taxon>Metazoa</taxon>
        <taxon>Spiralia</taxon>
        <taxon>Gnathifera</taxon>
        <taxon>Rotifera</taxon>
        <taxon>Eurotatoria</taxon>
        <taxon>Monogononta</taxon>
        <taxon>Pseudotrocha</taxon>
        <taxon>Ploima</taxon>
        <taxon>Brachionidae</taxon>
        <taxon>Brachionus</taxon>
    </lineage>
</organism>
<keyword evidence="7" id="KW-1185">Reference proteome</keyword>
<dbReference type="AlphaFoldDB" id="A0A3M7S563"/>
<feature type="transmembrane region" description="Helical" evidence="5">
    <location>
        <begin position="242"/>
        <end position="263"/>
    </location>
</feature>
<sequence length="734" mass="84322">MSDLYSDNSGRLIYKINKMKAFLGELEDPKAAQSTISDKKMIRVTYRSYLYLPIMFVLLGLTILPIQFHLRNFDLQILKMNDSCSDSTALIFNTLNANQTMLFNKLFPYGLPNSNRLEKFLKDIHILDELYTKQSLNNLTIKYLSESECMAKNYTKYLNMITISSARILNSVKKQLYYRIPYSNRILICDDDLYKKSLINSARRTRSELEYQMLDELLQDEDFQTNVLVKWNITCENLHSSIVTIAYAQMSFLSGKIIGAIFLSIMADYIGRKNIYLITLYVSGIVGSLVSMVHTYRLFLAVRFVIAALVQGCFVVAYVLLFETIISPNSRNFYSIAFVSLEPFMNIFVSLMTKYINDWRYLQLTGSLLASVAFVYPWMIKESFKWLLIRGEFKKAQSICYKILQVSNGSSFNLAHIKSLDKFSNDKLDIESFQPTLRRIIKNFHFTDDMLTSEISVNFIVGIFNLILSLIILNLGKRIPLSMTVFLGSLFYLSSLIISSQHPIMEIIKLILNIFAKVMLSCSTNVLILFVCELFPCEIRCSSLSFFLSIKHLSEMLSIYVFKISSLPSPGVKMFLGVMCTLLCILPFLLPEQTSYSFNLSDCETSKDTKTCSNSLCTNTLKSNQLILNISEIKSNDIIVEQTNNYLSYDDSLTNEEIDPEESIFAKDIIEKINSENISKSGKLNPLYEEDSVYVKNRSPKNVYDLEQNRIPYGSLNDEMVQKFYLMKQGSTKF</sequence>
<feature type="transmembrane region" description="Helical" evidence="5">
    <location>
        <begin position="479"/>
        <end position="498"/>
    </location>
</feature>
<dbReference type="InterPro" id="IPR036259">
    <property type="entry name" value="MFS_trans_sf"/>
</dbReference>
<feature type="transmembrane region" description="Helical" evidence="5">
    <location>
        <begin position="333"/>
        <end position="353"/>
    </location>
</feature>
<comment type="caution">
    <text evidence="6">The sequence shown here is derived from an EMBL/GenBank/DDBJ whole genome shotgun (WGS) entry which is preliminary data.</text>
</comment>
<accession>A0A3M7S563</accession>
<protein>
    <submittedName>
        <fullName evidence="6">Organic cation transporter</fullName>
    </submittedName>
</protein>
<name>A0A3M7S563_BRAPC</name>
<proteinExistence type="predicted"/>
<feature type="transmembrane region" description="Helical" evidence="5">
    <location>
        <begin position="359"/>
        <end position="380"/>
    </location>
</feature>
<dbReference type="Pfam" id="PF00083">
    <property type="entry name" value="Sugar_tr"/>
    <property type="match status" value="1"/>
</dbReference>
<feature type="transmembrane region" description="Helical" evidence="5">
    <location>
        <begin position="510"/>
        <end position="531"/>
    </location>
</feature>
<dbReference type="STRING" id="10195.A0A3M7S563"/>
<gene>
    <name evidence="6" type="ORF">BpHYR1_048685</name>
</gene>
<feature type="transmembrane region" description="Helical" evidence="5">
    <location>
        <begin position="49"/>
        <end position="70"/>
    </location>
</feature>
<evidence type="ECO:0000313" key="6">
    <source>
        <dbReference type="EMBL" id="RNA30767.1"/>
    </source>
</evidence>
<reference evidence="6 7" key="1">
    <citation type="journal article" date="2018" name="Sci. Rep.">
        <title>Genomic signatures of local adaptation to the degree of environmental predictability in rotifers.</title>
        <authorList>
            <person name="Franch-Gras L."/>
            <person name="Hahn C."/>
            <person name="Garcia-Roger E.M."/>
            <person name="Carmona M.J."/>
            <person name="Serra M."/>
            <person name="Gomez A."/>
        </authorList>
    </citation>
    <scope>NUCLEOTIDE SEQUENCE [LARGE SCALE GENOMIC DNA]</scope>
    <source>
        <strain evidence="6">HYR1</strain>
    </source>
</reference>
<feature type="transmembrane region" description="Helical" evidence="5">
    <location>
        <begin position="455"/>
        <end position="473"/>
    </location>
</feature>
<dbReference type="InterPro" id="IPR005828">
    <property type="entry name" value="MFS_sugar_transport-like"/>
</dbReference>
<evidence type="ECO:0000256" key="3">
    <source>
        <dbReference type="ARBA" id="ARBA00022989"/>
    </source>
</evidence>
<dbReference type="Gene3D" id="1.20.1250.20">
    <property type="entry name" value="MFS general substrate transporter like domains"/>
    <property type="match status" value="1"/>
</dbReference>
<dbReference type="PANTHER" id="PTHR24064">
    <property type="entry name" value="SOLUTE CARRIER FAMILY 22 MEMBER"/>
    <property type="match status" value="1"/>
</dbReference>
<dbReference type="OrthoDB" id="2261376at2759"/>
<keyword evidence="4 5" id="KW-0472">Membrane</keyword>
<dbReference type="Proteomes" id="UP000276133">
    <property type="component" value="Unassembled WGS sequence"/>
</dbReference>
<dbReference type="GO" id="GO:0022857">
    <property type="term" value="F:transmembrane transporter activity"/>
    <property type="evidence" value="ECO:0007669"/>
    <property type="project" value="InterPro"/>
</dbReference>
<feature type="transmembrane region" description="Helical" evidence="5">
    <location>
        <begin position="300"/>
        <end position="321"/>
    </location>
</feature>